<organism evidence="1 2">
    <name type="scientific">Morus notabilis</name>
    <dbReference type="NCBI Taxonomy" id="981085"/>
    <lineage>
        <taxon>Eukaryota</taxon>
        <taxon>Viridiplantae</taxon>
        <taxon>Streptophyta</taxon>
        <taxon>Embryophyta</taxon>
        <taxon>Tracheophyta</taxon>
        <taxon>Spermatophyta</taxon>
        <taxon>Magnoliopsida</taxon>
        <taxon>eudicotyledons</taxon>
        <taxon>Gunneridae</taxon>
        <taxon>Pentapetalae</taxon>
        <taxon>rosids</taxon>
        <taxon>fabids</taxon>
        <taxon>Rosales</taxon>
        <taxon>Moraceae</taxon>
        <taxon>Moreae</taxon>
        <taxon>Morus</taxon>
    </lineage>
</organism>
<keyword evidence="2" id="KW-1185">Reference proteome</keyword>
<accession>W9QWV4</accession>
<dbReference type="AlphaFoldDB" id="W9QWV4"/>
<evidence type="ECO:0000313" key="1">
    <source>
        <dbReference type="EMBL" id="EXB45570.1"/>
    </source>
</evidence>
<dbReference type="Proteomes" id="UP000030645">
    <property type="component" value="Unassembled WGS sequence"/>
</dbReference>
<proteinExistence type="predicted"/>
<name>W9QWV4_9ROSA</name>
<reference evidence="2" key="1">
    <citation type="submission" date="2013-01" db="EMBL/GenBank/DDBJ databases">
        <title>Draft Genome Sequence of a Mulberry Tree, Morus notabilis C.K. Schneid.</title>
        <authorList>
            <person name="He N."/>
            <person name="Zhao S."/>
        </authorList>
    </citation>
    <scope>NUCLEOTIDE SEQUENCE</scope>
</reference>
<evidence type="ECO:0000313" key="2">
    <source>
        <dbReference type="Proteomes" id="UP000030645"/>
    </source>
</evidence>
<dbReference type="EMBL" id="KE343909">
    <property type="protein sequence ID" value="EXB45570.1"/>
    <property type="molecule type" value="Genomic_DNA"/>
</dbReference>
<sequence>MDEAVKETWNVPFDCINVVTKAKIKLLKQNCGKPKDEAKYCVIHAIIYTVGLSHNIRRSRVDLCHVFPIMMMKCRSDRNNVDHHDE</sequence>
<gene>
    <name evidence="1" type="ORF">L484_000846</name>
</gene>
<protein>
    <submittedName>
        <fullName evidence="1">Uncharacterized protein</fullName>
    </submittedName>
</protein>